<proteinExistence type="predicted"/>
<sequence length="83" mass="9369">MAEYWYNSATHSATGMLPFQALYTRAHPLIPSFIAGSVSSVPLETLLHQKDEILGVLKANQRKAQQHMQAHVDLHRKDKIFAI</sequence>
<dbReference type="AlphaFoldDB" id="A0AAP0F5H2"/>
<protein>
    <submittedName>
        <fullName evidence="1">Uncharacterized protein</fullName>
    </submittedName>
</protein>
<comment type="caution">
    <text evidence="1">The sequence shown here is derived from an EMBL/GenBank/DDBJ whole genome shotgun (WGS) entry which is preliminary data.</text>
</comment>
<keyword evidence="2" id="KW-1185">Reference proteome</keyword>
<reference evidence="1 2" key="1">
    <citation type="submission" date="2024-01" db="EMBL/GenBank/DDBJ databases">
        <title>Genome assemblies of Stephania.</title>
        <authorList>
            <person name="Yang L."/>
        </authorList>
    </citation>
    <scope>NUCLEOTIDE SEQUENCE [LARGE SCALE GENOMIC DNA]</scope>
    <source>
        <strain evidence="1">JXDWG</strain>
        <tissue evidence="1">Leaf</tissue>
    </source>
</reference>
<evidence type="ECO:0000313" key="1">
    <source>
        <dbReference type="EMBL" id="KAK9105244.1"/>
    </source>
</evidence>
<evidence type="ECO:0000313" key="2">
    <source>
        <dbReference type="Proteomes" id="UP001419268"/>
    </source>
</evidence>
<organism evidence="1 2">
    <name type="scientific">Stephania cephalantha</name>
    <dbReference type="NCBI Taxonomy" id="152367"/>
    <lineage>
        <taxon>Eukaryota</taxon>
        <taxon>Viridiplantae</taxon>
        <taxon>Streptophyta</taxon>
        <taxon>Embryophyta</taxon>
        <taxon>Tracheophyta</taxon>
        <taxon>Spermatophyta</taxon>
        <taxon>Magnoliopsida</taxon>
        <taxon>Ranunculales</taxon>
        <taxon>Menispermaceae</taxon>
        <taxon>Menispermoideae</taxon>
        <taxon>Cissampelideae</taxon>
        <taxon>Stephania</taxon>
    </lineage>
</organism>
<gene>
    <name evidence="1" type="ORF">Scep_022088</name>
</gene>
<name>A0AAP0F5H2_9MAGN</name>
<dbReference type="EMBL" id="JBBNAG010000009">
    <property type="protein sequence ID" value="KAK9105244.1"/>
    <property type="molecule type" value="Genomic_DNA"/>
</dbReference>
<dbReference type="Proteomes" id="UP001419268">
    <property type="component" value="Unassembled WGS sequence"/>
</dbReference>
<accession>A0AAP0F5H2</accession>